<name>A0A1J1J2G5_9DIPT</name>
<sequence length="87" mass="9965">MLFVNTFHMEITVKIFLPFPGFIFSSQSSRHLSDQKENFSKLYERMGSICKGLKFFSAIGNEVLMSGWKGFITPQGIYSFTHLACDK</sequence>
<accession>A0A1J1J2G5</accession>
<evidence type="ECO:0000313" key="2">
    <source>
        <dbReference type="Proteomes" id="UP000183832"/>
    </source>
</evidence>
<dbReference type="AlphaFoldDB" id="A0A1J1J2G5"/>
<gene>
    <name evidence="1" type="ORF">CLUMA_CG019709</name>
</gene>
<proteinExistence type="predicted"/>
<reference evidence="1 2" key="1">
    <citation type="submission" date="2015-04" db="EMBL/GenBank/DDBJ databases">
        <authorList>
            <person name="Syromyatnikov M.Y."/>
            <person name="Popov V.N."/>
        </authorList>
    </citation>
    <scope>NUCLEOTIDE SEQUENCE [LARGE SCALE GENOMIC DNA]</scope>
</reference>
<organism evidence="1 2">
    <name type="scientific">Clunio marinus</name>
    <dbReference type="NCBI Taxonomy" id="568069"/>
    <lineage>
        <taxon>Eukaryota</taxon>
        <taxon>Metazoa</taxon>
        <taxon>Ecdysozoa</taxon>
        <taxon>Arthropoda</taxon>
        <taxon>Hexapoda</taxon>
        <taxon>Insecta</taxon>
        <taxon>Pterygota</taxon>
        <taxon>Neoptera</taxon>
        <taxon>Endopterygota</taxon>
        <taxon>Diptera</taxon>
        <taxon>Nematocera</taxon>
        <taxon>Chironomoidea</taxon>
        <taxon>Chironomidae</taxon>
        <taxon>Clunio</taxon>
    </lineage>
</organism>
<protein>
    <submittedName>
        <fullName evidence="1">CLUMA_CG019709, isoform A</fullName>
    </submittedName>
</protein>
<evidence type="ECO:0000313" key="1">
    <source>
        <dbReference type="EMBL" id="CRL06536.1"/>
    </source>
</evidence>
<keyword evidence="2" id="KW-1185">Reference proteome</keyword>
<dbReference type="Proteomes" id="UP000183832">
    <property type="component" value="Unassembled WGS sequence"/>
</dbReference>
<dbReference type="EMBL" id="CVRI01000067">
    <property type="protein sequence ID" value="CRL06536.1"/>
    <property type="molecule type" value="Genomic_DNA"/>
</dbReference>